<proteinExistence type="predicted"/>
<accession>A0A560I994</accession>
<dbReference type="Proteomes" id="UP000315914">
    <property type="component" value="Unassembled WGS sequence"/>
</dbReference>
<dbReference type="RefSeq" id="WP_245326852.1">
    <property type="nucleotide sequence ID" value="NZ_LWIG01000018.1"/>
</dbReference>
<name>A0A560I994_9BRAD</name>
<dbReference type="EMBL" id="VITW01000003">
    <property type="protein sequence ID" value="TWB79138.1"/>
    <property type="molecule type" value="Genomic_DNA"/>
</dbReference>
<sequence>MLVNQERPSHDAACSTCARPLGSSYVRHVSKQERYCDYDCYRHQTAPDMLWPYRSSLEVLAVLTAIASWSWMVQMSALSRSLGEAYLRGCDLLTLEGGDR</sequence>
<comment type="caution">
    <text evidence="1">The sequence shown here is derived from an EMBL/GenBank/DDBJ whole genome shotgun (WGS) entry which is preliminary data.</text>
</comment>
<protein>
    <submittedName>
        <fullName evidence="1">Uncharacterized protein</fullName>
    </submittedName>
</protein>
<gene>
    <name evidence="1" type="ORF">FBZ95_103990</name>
</gene>
<reference evidence="1 2" key="1">
    <citation type="submission" date="2019-06" db="EMBL/GenBank/DDBJ databases">
        <title>Genomic Encyclopedia of Type Strains, Phase IV (KMG-V): Genome sequencing to study the core and pangenomes of soil and plant-associated prokaryotes.</title>
        <authorList>
            <person name="Whitman W."/>
        </authorList>
    </citation>
    <scope>NUCLEOTIDE SEQUENCE [LARGE SCALE GENOMIC DNA]</scope>
    <source>
        <strain evidence="1 2">BR 10556</strain>
    </source>
</reference>
<organism evidence="1 2">
    <name type="scientific">Bradyrhizobium sacchari</name>
    <dbReference type="NCBI Taxonomy" id="1399419"/>
    <lineage>
        <taxon>Bacteria</taxon>
        <taxon>Pseudomonadati</taxon>
        <taxon>Pseudomonadota</taxon>
        <taxon>Alphaproteobacteria</taxon>
        <taxon>Hyphomicrobiales</taxon>
        <taxon>Nitrobacteraceae</taxon>
        <taxon>Bradyrhizobium</taxon>
    </lineage>
</organism>
<evidence type="ECO:0000313" key="2">
    <source>
        <dbReference type="Proteomes" id="UP000315914"/>
    </source>
</evidence>
<dbReference type="AlphaFoldDB" id="A0A560I994"/>
<keyword evidence="2" id="KW-1185">Reference proteome</keyword>
<evidence type="ECO:0000313" key="1">
    <source>
        <dbReference type="EMBL" id="TWB79138.1"/>
    </source>
</evidence>